<dbReference type="AlphaFoldDB" id="A0A2J8JK06"/>
<dbReference type="Gene3D" id="1.10.4020.10">
    <property type="entry name" value="DNA breaking-rejoining enzymes"/>
    <property type="match status" value="1"/>
</dbReference>
<dbReference type="InterPro" id="IPR038269">
    <property type="entry name" value="SCAN_sf"/>
</dbReference>
<keyword evidence="2 3" id="KW-0539">Nucleus</keyword>
<organism evidence="6 7">
    <name type="scientific">Pan troglodytes</name>
    <name type="common">Chimpanzee</name>
    <dbReference type="NCBI Taxonomy" id="9598"/>
    <lineage>
        <taxon>Eukaryota</taxon>
        <taxon>Metazoa</taxon>
        <taxon>Chordata</taxon>
        <taxon>Craniata</taxon>
        <taxon>Vertebrata</taxon>
        <taxon>Euteleostomi</taxon>
        <taxon>Mammalia</taxon>
        <taxon>Eutheria</taxon>
        <taxon>Euarchontoglires</taxon>
        <taxon>Primates</taxon>
        <taxon>Haplorrhini</taxon>
        <taxon>Catarrhini</taxon>
        <taxon>Hominidae</taxon>
        <taxon>Pan</taxon>
    </lineage>
</organism>
<comment type="caution">
    <text evidence="6">The sequence shown here is derived from an EMBL/GenBank/DDBJ whole genome shotgun (WGS) entry which is preliminary data.</text>
</comment>
<comment type="similarity">
    <text evidence="1">Belongs to the krueppel C2H2-type zinc-finger protein family.</text>
</comment>
<evidence type="ECO:0000256" key="3">
    <source>
        <dbReference type="PROSITE-ProRule" id="PRU00187"/>
    </source>
</evidence>
<dbReference type="CDD" id="cd07936">
    <property type="entry name" value="SCAN"/>
    <property type="match status" value="1"/>
</dbReference>
<protein>
    <submittedName>
        <fullName evidence="6">ZKSCAN2 isoform 2</fullName>
    </submittedName>
</protein>
<sequence length="232" mass="26535">MAVALDSQIDAPLEVEGCLIMKVEKDPEWASEPILEGSDSSETFRKCFRQFCYEDVTGPHEAFSKLWELCCRWLKPEMRSKEQILELLVIEQFLTILPEKIQAWAQKQCPQSGEEAVALVVHLEKETGRLRQQVSSPVHREKHAPLGAAWEVADLQPEQVETQPRAVSREEPGSLHSGHQEQLNRKRERRPLPKNAQPSPWVPALADEWNTLDQEVTTTRLPAGSQCHYRNQ</sequence>
<evidence type="ECO:0000259" key="5">
    <source>
        <dbReference type="PROSITE" id="PS50804"/>
    </source>
</evidence>
<proteinExistence type="inferred from homology"/>
<dbReference type="SUPFAM" id="SSF47353">
    <property type="entry name" value="Retrovirus capsid dimerization domain-like"/>
    <property type="match status" value="1"/>
</dbReference>
<evidence type="ECO:0000256" key="4">
    <source>
        <dbReference type="SAM" id="MobiDB-lite"/>
    </source>
</evidence>
<accession>A0A2J8JK06</accession>
<feature type="compositionally biased region" description="Basic and acidic residues" evidence="4">
    <location>
        <begin position="167"/>
        <end position="185"/>
    </location>
</feature>
<dbReference type="FunFam" id="1.10.4020.10:FF:000001">
    <property type="entry name" value="zinc finger protein 263 isoform X1"/>
    <property type="match status" value="1"/>
</dbReference>
<gene>
    <name evidence="6" type="ORF">CK820_G0046804</name>
</gene>
<feature type="domain" description="SCAN box" evidence="5">
    <location>
        <begin position="45"/>
        <end position="126"/>
    </location>
</feature>
<comment type="subcellular location">
    <subcellularLocation>
        <location evidence="3">Nucleus</location>
    </subcellularLocation>
</comment>
<dbReference type="PANTHER" id="PTHR45935">
    <property type="entry name" value="PROTEIN ZBED8-RELATED"/>
    <property type="match status" value="1"/>
</dbReference>
<dbReference type="PROSITE" id="PS50804">
    <property type="entry name" value="SCAN_BOX"/>
    <property type="match status" value="1"/>
</dbReference>
<evidence type="ECO:0000256" key="1">
    <source>
        <dbReference type="ARBA" id="ARBA00006991"/>
    </source>
</evidence>
<dbReference type="Pfam" id="PF02023">
    <property type="entry name" value="SCAN"/>
    <property type="match status" value="1"/>
</dbReference>
<evidence type="ECO:0000256" key="2">
    <source>
        <dbReference type="ARBA" id="ARBA00023242"/>
    </source>
</evidence>
<evidence type="ECO:0000313" key="7">
    <source>
        <dbReference type="Proteomes" id="UP000236370"/>
    </source>
</evidence>
<reference evidence="6 7" key="1">
    <citation type="submission" date="2017-12" db="EMBL/GenBank/DDBJ databases">
        <title>High-resolution comparative analysis of great ape genomes.</title>
        <authorList>
            <person name="Pollen A."/>
            <person name="Hastie A."/>
            <person name="Hormozdiari F."/>
            <person name="Dougherty M."/>
            <person name="Liu R."/>
            <person name="Chaisson M."/>
            <person name="Hoppe E."/>
            <person name="Hill C."/>
            <person name="Pang A."/>
            <person name="Hillier L."/>
            <person name="Baker C."/>
            <person name="Armstrong J."/>
            <person name="Shendure J."/>
            <person name="Paten B."/>
            <person name="Wilson R."/>
            <person name="Chao H."/>
            <person name="Schneider V."/>
            <person name="Ventura M."/>
            <person name="Kronenberg Z."/>
            <person name="Murali S."/>
            <person name="Gordon D."/>
            <person name="Cantsilieris S."/>
            <person name="Munson K."/>
            <person name="Nelson B."/>
            <person name="Raja A."/>
            <person name="Underwood J."/>
            <person name="Diekhans M."/>
            <person name="Fiddes I."/>
            <person name="Haussler D."/>
            <person name="Eichler E."/>
        </authorList>
    </citation>
    <scope>NUCLEOTIDE SEQUENCE [LARGE SCALE GENOMIC DNA]</scope>
    <source>
        <strain evidence="6">Yerkes chimp pedigree #C0471</strain>
    </source>
</reference>
<dbReference type="PANTHER" id="PTHR45935:SF15">
    <property type="entry name" value="SCAN BOX DOMAIN-CONTAINING PROTEIN"/>
    <property type="match status" value="1"/>
</dbReference>
<feature type="region of interest" description="Disordered" evidence="4">
    <location>
        <begin position="158"/>
        <end position="204"/>
    </location>
</feature>
<name>A0A2J8JK06_PANTR</name>
<dbReference type="Proteomes" id="UP000236370">
    <property type="component" value="Unassembled WGS sequence"/>
</dbReference>
<evidence type="ECO:0000313" key="6">
    <source>
        <dbReference type="EMBL" id="PNI23091.1"/>
    </source>
</evidence>
<dbReference type="SMART" id="SM00431">
    <property type="entry name" value="SCAN"/>
    <property type="match status" value="1"/>
</dbReference>
<dbReference type="InterPro" id="IPR050916">
    <property type="entry name" value="SCAN-C2H2_zinc_finger"/>
</dbReference>
<dbReference type="InterPro" id="IPR003309">
    <property type="entry name" value="SCAN_dom"/>
</dbReference>
<dbReference type="GO" id="GO:0005634">
    <property type="term" value="C:nucleus"/>
    <property type="evidence" value="ECO:0007669"/>
    <property type="project" value="UniProtKB-SubCell"/>
</dbReference>
<dbReference type="EMBL" id="NBAG03000450">
    <property type="protein sequence ID" value="PNI23091.1"/>
    <property type="molecule type" value="Genomic_DNA"/>
</dbReference>